<sequence length="79" mass="9101">MIMNKFDLWSGVMTTPAELAKVFTWRFRRDVLGIRPVDSNSFDVCVEQINGQLISIRADQKIKYIGAGKWLVVIERSKL</sequence>
<organism evidence="1 4">
    <name type="scientific">Lactobacillus amylovorus subsp. animalium</name>
    <dbReference type="NCBI Taxonomy" id="3378536"/>
    <lineage>
        <taxon>Bacteria</taxon>
        <taxon>Bacillati</taxon>
        <taxon>Bacillota</taxon>
        <taxon>Bacilli</taxon>
        <taxon>Lactobacillales</taxon>
        <taxon>Lactobacillaceae</taxon>
        <taxon>Lactobacillus</taxon>
    </lineage>
</organism>
<dbReference type="Proteomes" id="UP001332503">
    <property type="component" value="Unassembled WGS sequence"/>
</dbReference>
<dbReference type="EMBL" id="BTFR01000010">
    <property type="protein sequence ID" value="GMM15473.1"/>
    <property type="molecule type" value="Genomic_DNA"/>
</dbReference>
<protein>
    <submittedName>
        <fullName evidence="1">Uncharacterized protein</fullName>
    </submittedName>
</protein>
<reference evidence="1" key="1">
    <citation type="submission" date="2023-06" db="EMBL/GenBank/DDBJ databases">
        <authorList>
            <person name="Tohno M."/>
            <person name="Tanizawa Y."/>
        </authorList>
    </citation>
    <scope>NUCLEOTIDE SEQUENCE</scope>
    <source>
        <strain evidence="2">BF125</strain>
        <strain evidence="1">BF186</strain>
    </source>
</reference>
<reference evidence="3 4" key="2">
    <citation type="journal article" date="2024" name="Int. J. Syst. Evol. Microbiol.">
        <title>Proposal of Lactobacillus amylovorus subsp. animalis subsp. nov. and an emended description of Lactobacillus amylovorus.</title>
        <authorList>
            <person name="Yamane K."/>
            <person name="Tanizawa Y."/>
            <person name="Kobayashi H."/>
            <person name="Kamizono T."/>
            <person name="Kojima Y."/>
            <person name="Takagi H."/>
            <person name="Tohno M."/>
        </authorList>
    </citation>
    <scope>NUCLEOTIDE SEQUENCE [LARGE SCALE GENOMIC DNA]</scope>
    <source>
        <strain evidence="2 3">BF125</strain>
        <strain evidence="1 4">BF186</strain>
    </source>
</reference>
<keyword evidence="3" id="KW-1185">Reference proteome</keyword>
<accession>A0ABD0C5M9</accession>
<proteinExistence type="predicted"/>
<comment type="caution">
    <text evidence="1">The sequence shown here is derived from an EMBL/GenBank/DDBJ whole genome shotgun (WGS) entry which is preliminary data.</text>
</comment>
<evidence type="ECO:0000313" key="4">
    <source>
        <dbReference type="Proteomes" id="UP001346800"/>
    </source>
</evidence>
<evidence type="ECO:0000313" key="2">
    <source>
        <dbReference type="EMBL" id="GMM15473.1"/>
    </source>
</evidence>
<dbReference type="AlphaFoldDB" id="A0ABD0C5M9"/>
<name>A0ABD0C5M9_LACAM</name>
<evidence type="ECO:0000313" key="3">
    <source>
        <dbReference type="Proteomes" id="UP001332503"/>
    </source>
</evidence>
<dbReference type="Proteomes" id="UP001346800">
    <property type="component" value="Unassembled WGS sequence"/>
</dbReference>
<dbReference type="EMBL" id="BTFQ01000073">
    <property type="protein sequence ID" value="GMM14598.1"/>
    <property type="molecule type" value="Genomic_DNA"/>
</dbReference>
<gene>
    <name evidence="2" type="ORF">LABF125_06060</name>
    <name evidence="1" type="ORF">LABF186_17170</name>
</gene>
<evidence type="ECO:0000313" key="1">
    <source>
        <dbReference type="EMBL" id="GMM14598.1"/>
    </source>
</evidence>